<sequence length="114" mass="12319">MHVIYKICPALLWQTAEKAGSFAGAPIDVQDGYLHFSTGKQVRETAAKHFAGQNDLLLIAIDADSLGHALRYEPSRGGDLFPHLYAPLNLSAVLWVKPLPLGADGGHVFPDLSQ</sequence>
<dbReference type="KEGG" id="moc:BB934_07745"/>
<protein>
    <submittedName>
        <fullName evidence="1">Dihydroorotate dehydrogenase</fullName>
    </submittedName>
</protein>
<dbReference type="Pfam" id="PF06108">
    <property type="entry name" value="DUF952"/>
    <property type="match status" value="1"/>
</dbReference>
<dbReference type="InterPro" id="IPR009297">
    <property type="entry name" value="DUF952"/>
</dbReference>
<accession>A0A1B2EDT9</accession>
<reference evidence="1" key="1">
    <citation type="submission" date="2016-07" db="EMBL/GenBank/DDBJ databases">
        <title>Microvirga ossetica sp. nov. a new species of rhizobia isolated from root nodules of the legume species Vicia alpestris Steven originated from North Ossetia region in the Caucasus.</title>
        <authorList>
            <person name="Safronova V.I."/>
            <person name="Kuznetsova I.G."/>
            <person name="Sazanova A.L."/>
            <person name="Belimov A."/>
            <person name="Andronov E."/>
            <person name="Osledkin Y.S."/>
            <person name="Onishchuk O.P."/>
            <person name="Kurchak O.N."/>
            <person name="Shaposhnikov A.I."/>
            <person name="Willems A."/>
            <person name="Tikhonovich I.A."/>
        </authorList>
    </citation>
    <scope>NUCLEOTIDE SEQUENCE [LARGE SCALE GENOMIC DNA]</scope>
    <source>
        <strain evidence="1">V5/3M</strain>
    </source>
</reference>
<name>A0A1B2EDT9_9HYPH</name>
<dbReference type="Gene3D" id="3.20.170.20">
    <property type="entry name" value="Protein of unknown function DUF952"/>
    <property type="match status" value="1"/>
</dbReference>
<dbReference type="SUPFAM" id="SSF56399">
    <property type="entry name" value="ADP-ribosylation"/>
    <property type="match status" value="1"/>
</dbReference>
<dbReference type="AlphaFoldDB" id="A0A1B2EDT9"/>
<evidence type="ECO:0000313" key="1">
    <source>
        <dbReference type="EMBL" id="ANY78141.1"/>
    </source>
</evidence>
<dbReference type="EMBL" id="CP016616">
    <property type="protein sequence ID" value="ANY78141.1"/>
    <property type="molecule type" value="Genomic_DNA"/>
</dbReference>
<dbReference type="RefSeq" id="WP_099509129.1">
    <property type="nucleotide sequence ID" value="NZ_CP016616.1"/>
</dbReference>
<dbReference type="OrthoDB" id="9799937at2"/>
<organism evidence="1">
    <name type="scientific">Microvirga ossetica</name>
    <dbReference type="NCBI Taxonomy" id="1882682"/>
    <lineage>
        <taxon>Bacteria</taxon>
        <taxon>Pseudomonadati</taxon>
        <taxon>Pseudomonadota</taxon>
        <taxon>Alphaproteobacteria</taxon>
        <taxon>Hyphomicrobiales</taxon>
        <taxon>Methylobacteriaceae</taxon>
        <taxon>Microvirga</taxon>
    </lineage>
</organism>
<dbReference type="PANTHER" id="PTHR34129">
    <property type="entry name" value="BLR1139 PROTEIN"/>
    <property type="match status" value="1"/>
</dbReference>
<gene>
    <name evidence="1" type="ORF">BB934_07745</name>
</gene>
<proteinExistence type="predicted"/>
<dbReference type="PANTHER" id="PTHR34129:SF1">
    <property type="entry name" value="DUF952 DOMAIN-CONTAINING PROTEIN"/>
    <property type="match status" value="1"/>
</dbReference>